<protein>
    <submittedName>
        <fullName evidence="3">DUF4229 domain-containing protein</fullName>
    </submittedName>
</protein>
<dbReference type="EMBL" id="JAAGXA010000003">
    <property type="protein sequence ID" value="NEN77715.1"/>
    <property type="molecule type" value="Genomic_DNA"/>
</dbReference>
<evidence type="ECO:0000256" key="1">
    <source>
        <dbReference type="SAM" id="MobiDB-lite"/>
    </source>
</evidence>
<reference evidence="3 4" key="1">
    <citation type="journal article" date="2014" name="Int. J. Syst. Evol. Microbiol.">
        <title>Nocardioides zeae sp. nov., isolated from the stem of Zea mays.</title>
        <authorList>
            <person name="Glaeser S.P."/>
            <person name="McInroy J.A."/>
            <person name="Busse H.J."/>
            <person name="Kampfer P."/>
        </authorList>
    </citation>
    <scope>NUCLEOTIDE SEQUENCE [LARGE SCALE GENOMIC DNA]</scope>
    <source>
        <strain evidence="3 4">JCM 30728</strain>
    </source>
</reference>
<sequence length="90" mass="10114">MKQFVIYTLMRLALFVVVYAVVLGVWTLVVGSGPLIQLPPLIIAMLISGIVAFVLLDEQREAFAERVDARAKRVSSSYEKSRSREDEDEV</sequence>
<comment type="caution">
    <text evidence="3">The sequence shown here is derived from an EMBL/GenBank/DDBJ whole genome shotgun (WGS) entry which is preliminary data.</text>
</comment>
<keyword evidence="2" id="KW-0472">Membrane</keyword>
<organism evidence="3 4">
    <name type="scientific">Nocardioides zeae</name>
    <dbReference type="NCBI Taxonomy" id="1457234"/>
    <lineage>
        <taxon>Bacteria</taxon>
        <taxon>Bacillati</taxon>
        <taxon>Actinomycetota</taxon>
        <taxon>Actinomycetes</taxon>
        <taxon>Propionibacteriales</taxon>
        <taxon>Nocardioidaceae</taxon>
        <taxon>Nocardioides</taxon>
    </lineage>
</organism>
<dbReference type="RefSeq" id="WP_163771086.1">
    <property type="nucleotide sequence ID" value="NZ_JAAGXA010000003.1"/>
</dbReference>
<gene>
    <name evidence="3" type="ORF">G3T38_05430</name>
</gene>
<dbReference type="Pfam" id="PF14012">
    <property type="entry name" value="DUF4229"/>
    <property type="match status" value="1"/>
</dbReference>
<feature type="transmembrane region" description="Helical" evidence="2">
    <location>
        <begin position="35"/>
        <end position="56"/>
    </location>
</feature>
<dbReference type="AlphaFoldDB" id="A0A6P0HJA8"/>
<keyword evidence="4" id="KW-1185">Reference proteome</keyword>
<evidence type="ECO:0000313" key="3">
    <source>
        <dbReference type="EMBL" id="NEN77715.1"/>
    </source>
</evidence>
<feature type="region of interest" description="Disordered" evidence="1">
    <location>
        <begin position="70"/>
        <end position="90"/>
    </location>
</feature>
<dbReference type="InterPro" id="IPR025323">
    <property type="entry name" value="DUF4229"/>
</dbReference>
<evidence type="ECO:0000256" key="2">
    <source>
        <dbReference type="SAM" id="Phobius"/>
    </source>
</evidence>
<feature type="compositionally biased region" description="Basic and acidic residues" evidence="1">
    <location>
        <begin position="79"/>
        <end position="90"/>
    </location>
</feature>
<proteinExistence type="predicted"/>
<evidence type="ECO:0000313" key="4">
    <source>
        <dbReference type="Proteomes" id="UP000468687"/>
    </source>
</evidence>
<accession>A0A6P0HJA8</accession>
<dbReference type="Proteomes" id="UP000468687">
    <property type="component" value="Unassembled WGS sequence"/>
</dbReference>
<name>A0A6P0HJA8_9ACTN</name>
<keyword evidence="2" id="KW-0812">Transmembrane</keyword>
<feature type="transmembrane region" description="Helical" evidence="2">
    <location>
        <begin position="12"/>
        <end position="29"/>
    </location>
</feature>
<keyword evidence="2" id="KW-1133">Transmembrane helix</keyword>